<dbReference type="Proteomes" id="UP000688137">
    <property type="component" value="Unassembled WGS sequence"/>
</dbReference>
<reference evidence="2" key="1">
    <citation type="submission" date="2021-01" db="EMBL/GenBank/DDBJ databases">
        <authorList>
            <consortium name="Genoscope - CEA"/>
            <person name="William W."/>
        </authorList>
    </citation>
    <scope>NUCLEOTIDE SEQUENCE</scope>
</reference>
<dbReference type="AlphaFoldDB" id="A0A8S1PJK2"/>
<dbReference type="EMBL" id="CAJJDM010000123">
    <property type="protein sequence ID" value="CAD8103276.1"/>
    <property type="molecule type" value="Genomic_DNA"/>
</dbReference>
<accession>A0A8S1PJK2</accession>
<feature type="coiled-coil region" evidence="1">
    <location>
        <begin position="620"/>
        <end position="686"/>
    </location>
</feature>
<feature type="coiled-coil region" evidence="1">
    <location>
        <begin position="190"/>
        <end position="217"/>
    </location>
</feature>
<evidence type="ECO:0000313" key="3">
    <source>
        <dbReference type="Proteomes" id="UP000688137"/>
    </source>
</evidence>
<keyword evidence="3" id="KW-1185">Reference proteome</keyword>
<comment type="caution">
    <text evidence="2">The sequence shown here is derived from an EMBL/GenBank/DDBJ whole genome shotgun (WGS) entry which is preliminary data.</text>
</comment>
<keyword evidence="1" id="KW-0175">Coiled coil</keyword>
<evidence type="ECO:0000256" key="1">
    <source>
        <dbReference type="SAM" id="Coils"/>
    </source>
</evidence>
<gene>
    <name evidence="2" type="ORF">PPRIM_AZ9-3.1.T1200132</name>
</gene>
<organism evidence="2 3">
    <name type="scientific">Paramecium primaurelia</name>
    <dbReference type="NCBI Taxonomy" id="5886"/>
    <lineage>
        <taxon>Eukaryota</taxon>
        <taxon>Sar</taxon>
        <taxon>Alveolata</taxon>
        <taxon>Ciliophora</taxon>
        <taxon>Intramacronucleata</taxon>
        <taxon>Oligohymenophorea</taxon>
        <taxon>Peniculida</taxon>
        <taxon>Parameciidae</taxon>
        <taxon>Paramecium</taxon>
    </lineage>
</organism>
<protein>
    <submittedName>
        <fullName evidence="2">Uncharacterized protein</fullName>
    </submittedName>
</protein>
<sequence>MNNEKNNKKRDKTCNDVKSLLTQPSMLFNQKVEDNIIHVIQQLQPLRTENDELKNTILATQTYLEQQRENLSQIIRETESRELIKRIADFPTLISILQEDIKSMQETLWKQSQLLEQQTNQLLILNEERNSNYEQIKMEVSKQSIQQQNIIIHQEELIKQKDQTIYQLNQLIEDENKKIKKNQNSHFELVDSYNEKLEELTNQLNEEIEKQAQMKIKYTQMLQQQQEEHKTQVAIKQDQYEFALGELRNTYEKRMDKLIKDSEFRISEANKTYIRTNKELELVRNKYEQEIQKNEQQIILIKNQQIQLQQQQQQTHQLRAEMQQQSLYLHQTQAMIANLKKNNNIVLNEEQKQSQHKIQQSLDNFYMTNPTNHFSTQTQFQQEIEHQQQQTSPILQPEDINQLSPNVFKLNLKYADQQTTQISPISNFKQNLEKIPHLELDEIPESKKQTNLIKKLKKRRNQRSKNREDQQYYYRIDTNDVYTPNEFITGLSPKQSEETPHSKITSGNFTQAFATHHSNLRRKSKLQINFSNNQIQEKVINQEIQTQDISCQTEDFLLEYLIINENQKTINTHPQERSNSYYFSPKKKNQITTTLLDNSSSNQHQFSLQILQSDHDEYQVQQQKDEVSILKEQITILQQQNYMQAKNITDLQEKAQQMQERMQENVKQMKQQIQRSSQENETLLKQLEKPKEVIKKKVELQKHLENQITQSENLQYQLIKATEIIKYFNNELENYKQMYNIFGQGTKSERLQTKKLPSIYQPSPKRKIGDGIQRRQSSMYEEAQKLIDNLYDIKPYKRN</sequence>
<evidence type="ECO:0000313" key="2">
    <source>
        <dbReference type="EMBL" id="CAD8103276.1"/>
    </source>
</evidence>
<name>A0A8S1PJK2_PARPR</name>
<feature type="coiled-coil region" evidence="1">
    <location>
        <begin position="266"/>
        <end position="349"/>
    </location>
</feature>
<dbReference type="OMA" id="RYEMIST"/>
<proteinExistence type="predicted"/>